<sequence length="101" mass="11421">MVGIHDQQLTDLTLEDLQKQAKDLDLRADDGTKSLLNWVWDTIKGPCLHALGSEDPPEAGSLPHVEWTHTGLVSRSFECRKFARTTTFDNVVYRVTTAYTF</sequence>
<dbReference type="Proteomes" id="UP000270866">
    <property type="component" value="Chromosome 4"/>
</dbReference>
<protein>
    <submittedName>
        <fullName evidence="1">Uncharacterized protein</fullName>
    </submittedName>
</protein>
<comment type="caution">
    <text evidence="1">The sequence shown here is derived from an EMBL/GenBank/DDBJ whole genome shotgun (WGS) entry which is preliminary data.</text>
</comment>
<name>A0A3L6NZD0_FUSOX</name>
<dbReference type="AlphaFoldDB" id="A0A3L6NZD0"/>
<gene>
    <name evidence="1" type="ORF">BFJ65_g3144</name>
</gene>
<evidence type="ECO:0000313" key="1">
    <source>
        <dbReference type="EMBL" id="RKK25237.1"/>
    </source>
</evidence>
<evidence type="ECO:0000313" key="2">
    <source>
        <dbReference type="Proteomes" id="UP000270866"/>
    </source>
</evidence>
<reference evidence="1 2" key="1">
    <citation type="journal article" date="2018" name="Sci. Rep.">
        <title>Characterisation of pathogen-specific regions and novel effector candidates in Fusarium oxysporum f. sp. cepae.</title>
        <authorList>
            <person name="Armitage A.D."/>
            <person name="Taylor A."/>
            <person name="Sobczyk M.K."/>
            <person name="Baxter L."/>
            <person name="Greenfield B.P."/>
            <person name="Bates H.J."/>
            <person name="Wilson F."/>
            <person name="Jackson A.C."/>
            <person name="Ott S."/>
            <person name="Harrison R.J."/>
            <person name="Clarkson J.P."/>
        </authorList>
    </citation>
    <scope>NUCLEOTIDE SEQUENCE [LARGE SCALE GENOMIC DNA]</scope>
    <source>
        <strain evidence="1 2">FoC_Fus2</strain>
    </source>
</reference>
<proteinExistence type="predicted"/>
<organism evidence="1 2">
    <name type="scientific">Fusarium oxysporum f. sp. cepae</name>
    <dbReference type="NCBI Taxonomy" id="396571"/>
    <lineage>
        <taxon>Eukaryota</taxon>
        <taxon>Fungi</taxon>
        <taxon>Dikarya</taxon>
        <taxon>Ascomycota</taxon>
        <taxon>Pezizomycotina</taxon>
        <taxon>Sordariomycetes</taxon>
        <taxon>Hypocreomycetidae</taxon>
        <taxon>Hypocreales</taxon>
        <taxon>Nectriaceae</taxon>
        <taxon>Fusarium</taxon>
        <taxon>Fusarium oxysporum species complex</taxon>
    </lineage>
</organism>
<dbReference type="EMBL" id="MRCU01000002">
    <property type="protein sequence ID" value="RKK25237.1"/>
    <property type="molecule type" value="Genomic_DNA"/>
</dbReference>
<accession>A0A3L6NZD0</accession>